<dbReference type="AlphaFoldDB" id="A0A1L5F367"/>
<protein>
    <submittedName>
        <fullName evidence="1">Uncharacterized protein</fullName>
    </submittedName>
</protein>
<dbReference type="Proteomes" id="UP000184604">
    <property type="component" value="Chromosome"/>
</dbReference>
<gene>
    <name evidence="1" type="ORF">BS101_00235</name>
</gene>
<dbReference type="EMBL" id="CP018335">
    <property type="protein sequence ID" value="APM37300.1"/>
    <property type="molecule type" value="Genomic_DNA"/>
</dbReference>
<evidence type="ECO:0000313" key="2">
    <source>
        <dbReference type="Proteomes" id="UP000184604"/>
    </source>
</evidence>
<proteinExistence type="predicted"/>
<name>A0A1L5F367_CLOKL</name>
<reference evidence="1 2" key="1">
    <citation type="submission" date="2016-12" db="EMBL/GenBank/DDBJ databases">
        <title>Complete genome sequence of Clostridium kluyveri JZZ isolated from the pit mud of a Chinese flavor liquor-making factory.</title>
        <authorList>
            <person name="Wang Y."/>
        </authorList>
    </citation>
    <scope>NUCLEOTIDE SEQUENCE [LARGE SCALE GENOMIC DNA]</scope>
    <source>
        <strain evidence="1 2">JZZ</strain>
    </source>
</reference>
<evidence type="ECO:0000313" key="1">
    <source>
        <dbReference type="EMBL" id="APM37300.1"/>
    </source>
</evidence>
<sequence>MFLKIKESRFINLDRVDKIIIPNMGIYTIRFVMGSNEEKLMFKTEKERQSFIEKNLKSIIG</sequence>
<organism evidence="1 2">
    <name type="scientific">Clostridium kluyveri</name>
    <dbReference type="NCBI Taxonomy" id="1534"/>
    <lineage>
        <taxon>Bacteria</taxon>
        <taxon>Bacillati</taxon>
        <taxon>Bacillota</taxon>
        <taxon>Clostridia</taxon>
        <taxon>Eubacteriales</taxon>
        <taxon>Clostridiaceae</taxon>
        <taxon>Clostridium</taxon>
    </lineage>
</organism>
<dbReference type="RefSeq" id="WP_073537020.1">
    <property type="nucleotide sequence ID" value="NZ_CP018335.1"/>
</dbReference>
<accession>A0A1L5F367</accession>